<evidence type="ECO:0000256" key="1">
    <source>
        <dbReference type="ARBA" id="ARBA00022737"/>
    </source>
</evidence>
<organism evidence="6 7">
    <name type="scientific">Ornithinicoccus hortensis</name>
    <dbReference type="NCBI Taxonomy" id="82346"/>
    <lineage>
        <taxon>Bacteria</taxon>
        <taxon>Bacillati</taxon>
        <taxon>Actinomycetota</taxon>
        <taxon>Actinomycetes</taxon>
        <taxon>Micrococcales</taxon>
        <taxon>Intrasporangiaceae</taxon>
        <taxon>Ornithinicoccus</taxon>
    </lineage>
</organism>
<sequence>MSSTTPPTSAHTASITASGLTFAWPDGDVVFDNLSLVVPPGRSGLVGSNGTGKSTLLKLIGGALRPSAGSITTAGEVGYLPQDLALRAAQPVTEFLGIGPVLAAIAAVTSGDASPEHFDTIGDAWDIEERAEAQLARLGLPAGVLHRRLGELSGGETVQLGLTRLFLQGPDVLLLDEPTNNLDRVARQRLYETVAAFRGALLVVSHDRDLLERVDQIGDLRDGSVTWYGGGFTAYREQVEVEQEAAAQAVRTAKADVRKQQRELVETQTKLDRRKRYGKKMQQQGRVPPIVAGNLKRAAQVSAARLTDQHTGDVARARERLDRAESRLREDAEIRVDLPGSRVPAGRDVLVLTDLVLRHGRTVDLHLRGPERVALTGPNGSGKTTLLHTITGDIPPRSGTVDLRVPSRLLPQRLDVLDDELSLVANLARFAPQAETNALRAALARFRIRGGDAERTVSTLSGGERFRATLAALLLAEPTPQLLVLDEPTNNLDLLSVEQLVSALSQYRGALLVASHDERFLAEIGITRTFDLGQETGDV</sequence>
<dbReference type="PROSITE" id="PS50893">
    <property type="entry name" value="ABC_TRANSPORTER_2"/>
    <property type="match status" value="1"/>
</dbReference>
<accession>A0A542YU17</accession>
<dbReference type="InterPro" id="IPR003439">
    <property type="entry name" value="ABC_transporter-like_ATP-bd"/>
</dbReference>
<reference evidence="6 7" key="1">
    <citation type="submission" date="2019-06" db="EMBL/GenBank/DDBJ databases">
        <title>Sequencing the genomes of 1000 actinobacteria strains.</title>
        <authorList>
            <person name="Klenk H.-P."/>
        </authorList>
    </citation>
    <scope>NUCLEOTIDE SEQUENCE [LARGE SCALE GENOMIC DNA]</scope>
    <source>
        <strain evidence="6 7">DSM 12335</strain>
    </source>
</reference>
<proteinExistence type="predicted"/>
<dbReference type="CDD" id="cd03221">
    <property type="entry name" value="ABCF_EF-3"/>
    <property type="match status" value="1"/>
</dbReference>
<evidence type="ECO:0000259" key="5">
    <source>
        <dbReference type="PROSITE" id="PS50893"/>
    </source>
</evidence>
<evidence type="ECO:0000256" key="4">
    <source>
        <dbReference type="SAM" id="Coils"/>
    </source>
</evidence>
<dbReference type="PANTHER" id="PTHR19211:SF6">
    <property type="entry name" value="BLL7188 PROTEIN"/>
    <property type="match status" value="1"/>
</dbReference>
<feature type="domain" description="ABC transporter" evidence="5">
    <location>
        <begin position="15"/>
        <end position="247"/>
    </location>
</feature>
<dbReference type="FunFam" id="3.40.50.300:FF:000597">
    <property type="entry name" value="ABC transporter ATP-binding protein"/>
    <property type="match status" value="1"/>
</dbReference>
<dbReference type="InterPro" id="IPR027417">
    <property type="entry name" value="P-loop_NTPase"/>
</dbReference>
<comment type="caution">
    <text evidence="6">The sequence shown here is derived from an EMBL/GenBank/DDBJ whole genome shotgun (WGS) entry which is preliminary data.</text>
</comment>
<keyword evidence="1" id="KW-0677">Repeat</keyword>
<evidence type="ECO:0000256" key="3">
    <source>
        <dbReference type="ARBA" id="ARBA00022840"/>
    </source>
</evidence>
<dbReference type="PANTHER" id="PTHR19211">
    <property type="entry name" value="ATP-BINDING TRANSPORT PROTEIN-RELATED"/>
    <property type="match status" value="1"/>
</dbReference>
<dbReference type="Pfam" id="PF00005">
    <property type="entry name" value="ABC_tran"/>
    <property type="match status" value="2"/>
</dbReference>
<dbReference type="InterPro" id="IPR050611">
    <property type="entry name" value="ABCF"/>
</dbReference>
<evidence type="ECO:0000313" key="7">
    <source>
        <dbReference type="Proteomes" id="UP000319516"/>
    </source>
</evidence>
<dbReference type="GO" id="GO:0016887">
    <property type="term" value="F:ATP hydrolysis activity"/>
    <property type="evidence" value="ECO:0007669"/>
    <property type="project" value="InterPro"/>
</dbReference>
<keyword evidence="4" id="KW-0175">Coiled coil</keyword>
<dbReference type="InterPro" id="IPR003593">
    <property type="entry name" value="AAA+_ATPase"/>
</dbReference>
<dbReference type="Proteomes" id="UP000319516">
    <property type="component" value="Unassembled WGS sequence"/>
</dbReference>
<dbReference type="SUPFAM" id="SSF52540">
    <property type="entry name" value="P-loop containing nucleoside triphosphate hydrolases"/>
    <property type="match status" value="2"/>
</dbReference>
<dbReference type="Gene3D" id="3.40.50.300">
    <property type="entry name" value="P-loop containing nucleotide triphosphate hydrolases"/>
    <property type="match status" value="2"/>
</dbReference>
<gene>
    <name evidence="6" type="ORF">FB467_2727</name>
</gene>
<evidence type="ECO:0000313" key="6">
    <source>
        <dbReference type="EMBL" id="TQL51577.1"/>
    </source>
</evidence>
<dbReference type="AlphaFoldDB" id="A0A542YU17"/>
<protein>
    <submittedName>
        <fullName evidence="6">ATPase subunit of ABC transporter with duplicated ATPase domains</fullName>
    </submittedName>
</protein>
<dbReference type="RefSeq" id="WP_141785567.1">
    <property type="nucleotide sequence ID" value="NZ_BAAAIK010000011.1"/>
</dbReference>
<dbReference type="EMBL" id="VFOP01000001">
    <property type="protein sequence ID" value="TQL51577.1"/>
    <property type="molecule type" value="Genomic_DNA"/>
</dbReference>
<dbReference type="GO" id="GO:0005524">
    <property type="term" value="F:ATP binding"/>
    <property type="evidence" value="ECO:0007669"/>
    <property type="project" value="UniProtKB-KW"/>
</dbReference>
<dbReference type="OrthoDB" id="3239744at2"/>
<dbReference type="FunFam" id="3.40.50.300:FF:001320">
    <property type="entry name" value="Heme ABC transporter ATP-binding protein"/>
    <property type="match status" value="1"/>
</dbReference>
<feature type="coiled-coil region" evidence="4">
    <location>
        <begin position="307"/>
        <end position="334"/>
    </location>
</feature>
<evidence type="ECO:0000256" key="2">
    <source>
        <dbReference type="ARBA" id="ARBA00022741"/>
    </source>
</evidence>
<keyword evidence="7" id="KW-1185">Reference proteome</keyword>
<keyword evidence="3" id="KW-0067">ATP-binding</keyword>
<dbReference type="SMART" id="SM00382">
    <property type="entry name" value="AAA"/>
    <property type="match status" value="2"/>
</dbReference>
<keyword evidence="2" id="KW-0547">Nucleotide-binding</keyword>
<name>A0A542YU17_9MICO</name>